<dbReference type="PROSITE" id="PS51405">
    <property type="entry name" value="HEME_HALOPEROXIDASE"/>
    <property type="match status" value="1"/>
</dbReference>
<evidence type="ECO:0000256" key="1">
    <source>
        <dbReference type="ARBA" id="ARBA00001970"/>
    </source>
</evidence>
<evidence type="ECO:0000313" key="10">
    <source>
        <dbReference type="EMBL" id="RDB17095.1"/>
    </source>
</evidence>
<dbReference type="PANTHER" id="PTHR33577:SF18">
    <property type="entry name" value="HEME HALOPEROXIDASE FAMILY PROFILE DOMAIN-CONTAINING PROTEIN"/>
    <property type="match status" value="1"/>
</dbReference>
<dbReference type="Gene3D" id="1.10.489.10">
    <property type="entry name" value="Chloroperoxidase-like"/>
    <property type="match status" value="1"/>
</dbReference>
<dbReference type="PANTHER" id="PTHR33577">
    <property type="entry name" value="STERIGMATOCYSTIN BIOSYNTHESIS PEROXIDASE STCC-RELATED"/>
    <property type="match status" value="1"/>
</dbReference>
<comment type="cofactor">
    <cofactor evidence="1">
        <name>heme b</name>
        <dbReference type="ChEBI" id="CHEBI:60344"/>
    </cofactor>
</comment>
<gene>
    <name evidence="10" type="primary">stcC_1</name>
    <name evidence="10" type="ORF">Hypma_001734</name>
</gene>
<comment type="caution">
    <text evidence="10">The sequence shown here is derived from an EMBL/GenBank/DDBJ whole genome shotgun (WGS) entry which is preliminary data.</text>
</comment>
<evidence type="ECO:0000256" key="3">
    <source>
        <dbReference type="ARBA" id="ARBA00022617"/>
    </source>
</evidence>
<dbReference type="InterPro" id="IPR036851">
    <property type="entry name" value="Chloroperoxidase-like_sf"/>
</dbReference>
<keyword evidence="2 10" id="KW-0575">Peroxidase</keyword>
<dbReference type="Pfam" id="PF01328">
    <property type="entry name" value="Peroxidase_2"/>
    <property type="match status" value="1"/>
</dbReference>
<dbReference type="InterPro" id="IPR000028">
    <property type="entry name" value="Chloroperoxidase"/>
</dbReference>
<dbReference type="GO" id="GO:0004601">
    <property type="term" value="F:peroxidase activity"/>
    <property type="evidence" value="ECO:0007669"/>
    <property type="project" value="UniProtKB-KW"/>
</dbReference>
<comment type="similarity">
    <text evidence="7">Belongs to the chloroperoxidase family.</text>
</comment>
<keyword evidence="4" id="KW-0479">Metal-binding</keyword>
<dbReference type="STRING" id="39966.A0A369J9I3"/>
<evidence type="ECO:0000256" key="5">
    <source>
        <dbReference type="ARBA" id="ARBA00023002"/>
    </source>
</evidence>
<evidence type="ECO:0000259" key="9">
    <source>
        <dbReference type="PROSITE" id="PS51405"/>
    </source>
</evidence>
<organism evidence="10 11">
    <name type="scientific">Hypsizygus marmoreus</name>
    <name type="common">White beech mushroom</name>
    <name type="synonym">Agaricus marmoreus</name>
    <dbReference type="NCBI Taxonomy" id="39966"/>
    <lineage>
        <taxon>Eukaryota</taxon>
        <taxon>Fungi</taxon>
        <taxon>Dikarya</taxon>
        <taxon>Basidiomycota</taxon>
        <taxon>Agaricomycotina</taxon>
        <taxon>Agaricomycetes</taxon>
        <taxon>Agaricomycetidae</taxon>
        <taxon>Agaricales</taxon>
        <taxon>Tricholomatineae</taxon>
        <taxon>Lyophyllaceae</taxon>
        <taxon>Hypsizygus</taxon>
    </lineage>
</organism>
<evidence type="ECO:0000256" key="6">
    <source>
        <dbReference type="ARBA" id="ARBA00023004"/>
    </source>
</evidence>
<dbReference type="OrthoDB" id="407298at2759"/>
<dbReference type="InParanoid" id="A0A369J9I3"/>
<dbReference type="AlphaFoldDB" id="A0A369J9I3"/>
<evidence type="ECO:0000256" key="8">
    <source>
        <dbReference type="SAM" id="MobiDB-lite"/>
    </source>
</evidence>
<dbReference type="SUPFAM" id="SSF47571">
    <property type="entry name" value="Cloroperoxidase"/>
    <property type="match status" value="1"/>
</dbReference>
<sequence length="295" mass="32756">MFLISPIAKVSQDLGVLVWDISLTVLNLVTPSRKVGYVTPTGHPGEGGVWPEYIAPKEGDSRCSCPALNAMANHGILPRDGRDISFKELNRTIRATYNFAPTFCFFVPNFAANMLKKKYSKDHFDLADLDLHNGIEHDASLVRRDVYFEPNQGVPHLPYVKELLESATGKDKDGNTILTPADLSRISSKRRAQARAENPEFSLDTFHKIFGSSNSSTLLTIFGGRVKDLETVLTEERLPEGWESRIRERKGLTMTTFNRTVLKVEHAIDEKKLAVASVPEDPASPSSVTEDATQV</sequence>
<accession>A0A369J9I3</accession>
<feature type="domain" description="Heme haloperoxidase family profile" evidence="9">
    <location>
        <begin position="49"/>
        <end position="259"/>
    </location>
</feature>
<feature type="region of interest" description="Disordered" evidence="8">
    <location>
        <begin position="276"/>
        <end position="295"/>
    </location>
</feature>
<evidence type="ECO:0000313" key="11">
    <source>
        <dbReference type="Proteomes" id="UP000076154"/>
    </source>
</evidence>
<keyword evidence="5" id="KW-0560">Oxidoreductase</keyword>
<feature type="compositionally biased region" description="Polar residues" evidence="8">
    <location>
        <begin position="284"/>
        <end position="295"/>
    </location>
</feature>
<evidence type="ECO:0000256" key="7">
    <source>
        <dbReference type="ARBA" id="ARBA00025795"/>
    </source>
</evidence>
<protein>
    <submittedName>
        <fullName evidence="10">Sterigmatocystin biosynthesis peroxidase stcC</fullName>
    </submittedName>
</protein>
<keyword evidence="3" id="KW-0349">Heme</keyword>
<evidence type="ECO:0000256" key="2">
    <source>
        <dbReference type="ARBA" id="ARBA00022559"/>
    </source>
</evidence>
<keyword evidence="6" id="KW-0408">Iron</keyword>
<name>A0A369J9I3_HYPMA</name>
<evidence type="ECO:0000256" key="4">
    <source>
        <dbReference type="ARBA" id="ARBA00022723"/>
    </source>
</evidence>
<reference evidence="10" key="1">
    <citation type="submission" date="2018-04" db="EMBL/GenBank/DDBJ databases">
        <title>Whole genome sequencing of Hypsizygus marmoreus.</title>
        <authorList>
            <person name="Choi I.-G."/>
            <person name="Min B."/>
            <person name="Kim J.-G."/>
            <person name="Kim S."/>
            <person name="Oh Y.-L."/>
            <person name="Kong W.-S."/>
            <person name="Park H."/>
            <person name="Jeong J."/>
            <person name="Song E.-S."/>
        </authorList>
    </citation>
    <scope>NUCLEOTIDE SEQUENCE [LARGE SCALE GENOMIC DNA]</scope>
    <source>
        <strain evidence="10">51987-8</strain>
    </source>
</reference>
<dbReference type="EMBL" id="LUEZ02000113">
    <property type="protein sequence ID" value="RDB17095.1"/>
    <property type="molecule type" value="Genomic_DNA"/>
</dbReference>
<dbReference type="GO" id="GO:0046872">
    <property type="term" value="F:metal ion binding"/>
    <property type="evidence" value="ECO:0007669"/>
    <property type="project" value="UniProtKB-KW"/>
</dbReference>
<dbReference type="Proteomes" id="UP000076154">
    <property type="component" value="Unassembled WGS sequence"/>
</dbReference>
<keyword evidence="11" id="KW-1185">Reference proteome</keyword>
<proteinExistence type="inferred from homology"/>